<evidence type="ECO:0000256" key="6">
    <source>
        <dbReference type="ARBA" id="ARBA00023316"/>
    </source>
</evidence>
<dbReference type="Proteomes" id="UP000829542">
    <property type="component" value="Chromosome"/>
</dbReference>
<dbReference type="InterPro" id="IPR033134">
    <property type="entry name" value="Asp/Glu_racemase_AS_2"/>
</dbReference>
<gene>
    <name evidence="7 8" type="primary">murI</name>
    <name evidence="8" type="ORF">MMG00_04400</name>
</gene>
<name>A0ABY3X8L1_9GAMM</name>
<comment type="pathway">
    <text evidence="7">Cell wall biogenesis; peptidoglycan biosynthesis.</text>
</comment>
<dbReference type="Pfam" id="PF01177">
    <property type="entry name" value="Asp_Glu_race"/>
    <property type="match status" value="1"/>
</dbReference>
<dbReference type="InterPro" id="IPR015942">
    <property type="entry name" value="Asp/Glu/hydantoin_racemase"/>
</dbReference>
<keyword evidence="3 7" id="KW-0133">Cell shape</keyword>
<evidence type="ECO:0000256" key="5">
    <source>
        <dbReference type="ARBA" id="ARBA00023235"/>
    </source>
</evidence>
<dbReference type="RefSeq" id="WP_242151949.1">
    <property type="nucleotide sequence ID" value="NZ_CP093379.1"/>
</dbReference>
<evidence type="ECO:0000256" key="7">
    <source>
        <dbReference type="HAMAP-Rule" id="MF_00258"/>
    </source>
</evidence>
<comment type="similarity">
    <text evidence="7">Belongs to the aspartate/glutamate racemases family.</text>
</comment>
<dbReference type="EMBL" id="CP093379">
    <property type="protein sequence ID" value="UNM97095.1"/>
    <property type="molecule type" value="Genomic_DNA"/>
</dbReference>
<dbReference type="PROSITE" id="PS00924">
    <property type="entry name" value="ASP_GLU_RACEMASE_2"/>
    <property type="match status" value="1"/>
</dbReference>
<feature type="binding site" evidence="7">
    <location>
        <begin position="8"/>
        <end position="9"/>
    </location>
    <ligand>
        <name>substrate</name>
    </ligand>
</feature>
<evidence type="ECO:0000256" key="2">
    <source>
        <dbReference type="ARBA" id="ARBA00013090"/>
    </source>
</evidence>
<dbReference type="PANTHER" id="PTHR21198">
    <property type="entry name" value="GLUTAMATE RACEMASE"/>
    <property type="match status" value="1"/>
</dbReference>
<evidence type="ECO:0000256" key="3">
    <source>
        <dbReference type="ARBA" id="ARBA00022960"/>
    </source>
</evidence>
<dbReference type="PANTHER" id="PTHR21198:SF2">
    <property type="entry name" value="GLUTAMATE RACEMASE"/>
    <property type="match status" value="1"/>
</dbReference>
<keyword evidence="9" id="KW-1185">Reference proteome</keyword>
<comment type="catalytic activity">
    <reaction evidence="1 7">
        <text>L-glutamate = D-glutamate</text>
        <dbReference type="Rhea" id="RHEA:12813"/>
        <dbReference type="ChEBI" id="CHEBI:29985"/>
        <dbReference type="ChEBI" id="CHEBI:29986"/>
        <dbReference type="EC" id="5.1.1.3"/>
    </reaction>
</comment>
<keyword evidence="6 7" id="KW-0961">Cell wall biogenesis/degradation</keyword>
<dbReference type="HAMAP" id="MF_00258">
    <property type="entry name" value="Glu_racemase"/>
    <property type="match status" value="1"/>
</dbReference>
<dbReference type="GO" id="GO:0008881">
    <property type="term" value="F:glutamate racemase activity"/>
    <property type="evidence" value="ECO:0007669"/>
    <property type="project" value="UniProtKB-EC"/>
</dbReference>
<accession>A0ABY3X8L1</accession>
<feature type="active site" description="Proton donor/acceptor" evidence="7">
    <location>
        <position position="73"/>
    </location>
</feature>
<feature type="binding site" evidence="7">
    <location>
        <begin position="42"/>
        <end position="43"/>
    </location>
    <ligand>
        <name>substrate</name>
    </ligand>
</feature>
<feature type="active site" description="Proton donor/acceptor" evidence="7">
    <location>
        <position position="184"/>
    </location>
</feature>
<comment type="function">
    <text evidence="7">Provides the (R)-glutamate required for cell wall biosynthesis.</text>
</comment>
<reference evidence="8 9" key="1">
    <citation type="submission" date="2022-03" db="EMBL/GenBank/DDBJ databases">
        <title>Ignatzschineria rhizosphaerae HR5S32.</title>
        <authorList>
            <person name="Sun J.Q."/>
            <person name="Feng J.Y."/>
        </authorList>
    </citation>
    <scope>NUCLEOTIDE SEQUENCE [LARGE SCALE GENOMIC DNA]</scope>
    <source>
        <strain evidence="8 9">HR5S32</strain>
    </source>
</reference>
<dbReference type="InterPro" id="IPR004391">
    <property type="entry name" value="Glu_race"/>
</dbReference>
<feature type="binding site" evidence="7">
    <location>
        <begin position="74"/>
        <end position="75"/>
    </location>
    <ligand>
        <name>substrate</name>
    </ligand>
</feature>
<dbReference type="InterPro" id="IPR018187">
    <property type="entry name" value="Asp/Glu_racemase_AS_1"/>
</dbReference>
<keyword evidence="5 7" id="KW-0413">Isomerase</keyword>
<dbReference type="Gene3D" id="3.40.50.1860">
    <property type="match status" value="2"/>
</dbReference>
<protein>
    <recommendedName>
        <fullName evidence="2 7">Glutamate racemase</fullName>
        <ecNumber evidence="2 7">5.1.1.3</ecNumber>
    </recommendedName>
</protein>
<proteinExistence type="inferred from homology"/>
<dbReference type="PROSITE" id="PS00923">
    <property type="entry name" value="ASP_GLU_RACEMASE_1"/>
    <property type="match status" value="1"/>
</dbReference>
<sequence>MLRIGLIDSGIGGFSILNAFLQAPTDQDIEFYYIADSGHLPYGLKTDEYIHQRMLTLTDFLLTKHIDALVIACNTATAVSASKLRTQYPMLPIIGTEPAIKPAALATQTGHIAVAATQSTLNSARLKNLISHYAQNCQVHKIIGTSWVDLVETQKITPSSNLTVLAPTLQVFQEYPIDQLVLGCTHFPFLAPALDHLLPASVTIIDPAPAIVQECYNRLSYSFSDTSVNHSKKTPSTELYLFTTGDLEVFTQQSSLLFSINKPLSIKKIKT</sequence>
<dbReference type="SUPFAM" id="SSF53681">
    <property type="entry name" value="Aspartate/glutamate racemase"/>
    <property type="match status" value="2"/>
</dbReference>
<organism evidence="8 9">
    <name type="scientific">Ignatzschineria rhizosphaerae</name>
    <dbReference type="NCBI Taxonomy" id="2923279"/>
    <lineage>
        <taxon>Bacteria</taxon>
        <taxon>Pseudomonadati</taxon>
        <taxon>Pseudomonadota</taxon>
        <taxon>Gammaproteobacteria</taxon>
        <taxon>Cardiobacteriales</taxon>
        <taxon>Ignatzschineriaceae</taxon>
        <taxon>Ignatzschineria</taxon>
    </lineage>
</organism>
<evidence type="ECO:0000313" key="8">
    <source>
        <dbReference type="EMBL" id="UNM97095.1"/>
    </source>
</evidence>
<evidence type="ECO:0000256" key="1">
    <source>
        <dbReference type="ARBA" id="ARBA00001602"/>
    </source>
</evidence>
<dbReference type="EC" id="5.1.1.3" evidence="2 7"/>
<feature type="binding site" evidence="7">
    <location>
        <begin position="185"/>
        <end position="186"/>
    </location>
    <ligand>
        <name>substrate</name>
    </ligand>
</feature>
<evidence type="ECO:0000256" key="4">
    <source>
        <dbReference type="ARBA" id="ARBA00022984"/>
    </source>
</evidence>
<evidence type="ECO:0000313" key="9">
    <source>
        <dbReference type="Proteomes" id="UP000829542"/>
    </source>
</evidence>
<dbReference type="InterPro" id="IPR001920">
    <property type="entry name" value="Asp/Glu_race"/>
</dbReference>
<dbReference type="NCBIfam" id="TIGR00067">
    <property type="entry name" value="glut_race"/>
    <property type="match status" value="1"/>
</dbReference>
<keyword evidence="4 7" id="KW-0573">Peptidoglycan synthesis</keyword>